<dbReference type="InterPro" id="IPR039418">
    <property type="entry name" value="LexA-like"/>
</dbReference>
<dbReference type="PANTHER" id="PTHR40661:SF3">
    <property type="entry name" value="FELS-1 PROPHAGE TRANSCRIPTIONAL REGULATOR"/>
    <property type="match status" value="1"/>
</dbReference>
<keyword evidence="6" id="KW-1185">Reference proteome</keyword>
<dbReference type="AlphaFoldDB" id="A0A506US78"/>
<name>A0A506US78_9PROT</name>
<evidence type="ECO:0000259" key="4">
    <source>
        <dbReference type="Pfam" id="PF00717"/>
    </source>
</evidence>
<reference evidence="5 6" key="1">
    <citation type="submission" date="2019-03" db="EMBL/GenBank/DDBJ databases">
        <title>The complete genome sequence of Neokomagataea sp. Jb2 NBRC113641.</title>
        <authorList>
            <person name="Chua K.-O."/>
            <person name="Chan K.-G."/>
            <person name="See-Too W.-S."/>
        </authorList>
    </citation>
    <scope>NUCLEOTIDE SEQUENCE [LARGE SCALE GENOMIC DNA]</scope>
    <source>
        <strain evidence="5 6">Jb2</strain>
    </source>
</reference>
<dbReference type="InterPro" id="IPR036286">
    <property type="entry name" value="LexA/Signal_pep-like_sf"/>
</dbReference>
<accession>A0A506US78</accession>
<dbReference type="CDD" id="cd06529">
    <property type="entry name" value="S24_LexA-like"/>
    <property type="match status" value="1"/>
</dbReference>
<proteinExistence type="predicted"/>
<evidence type="ECO:0000313" key="5">
    <source>
        <dbReference type="EMBL" id="TPW36215.1"/>
    </source>
</evidence>
<sequence>MRGTTRLSPEWAELLAPHLKVTPQWLLMMEDSRAASADLPEVTRIDTPEGYVAVPFISVRAGMGGGGFVEGDCLGGPKYFEESFVRNELRAKPSDLRVIEVEGQSMEPVLQNGDVVLIDRRRNNVIEPGIFVLFDGDGIVCKWVERVHGSDPAMFRIKSENERFSTYAVLAEDVQILGRVVWFARRL</sequence>
<keyword evidence="1" id="KW-0805">Transcription regulation</keyword>
<evidence type="ECO:0000256" key="2">
    <source>
        <dbReference type="ARBA" id="ARBA00023125"/>
    </source>
</evidence>
<dbReference type="PANTHER" id="PTHR40661">
    <property type="match status" value="1"/>
</dbReference>
<dbReference type="GO" id="GO:0003677">
    <property type="term" value="F:DNA binding"/>
    <property type="evidence" value="ECO:0007669"/>
    <property type="project" value="UniProtKB-KW"/>
</dbReference>
<feature type="domain" description="Peptidase S24/S26A/S26B/S26C" evidence="4">
    <location>
        <begin position="83"/>
        <end position="181"/>
    </location>
</feature>
<gene>
    <name evidence="5" type="ORF">E3202_03640</name>
</gene>
<protein>
    <recommendedName>
        <fullName evidence="4">Peptidase S24/S26A/S26B/S26C domain-containing protein</fullName>
    </recommendedName>
</protein>
<keyword evidence="2" id="KW-0238">DNA-binding</keyword>
<evidence type="ECO:0000256" key="1">
    <source>
        <dbReference type="ARBA" id="ARBA00023015"/>
    </source>
</evidence>
<dbReference type="EMBL" id="SORZ01000001">
    <property type="protein sequence ID" value="TPW36215.1"/>
    <property type="molecule type" value="Genomic_DNA"/>
</dbReference>
<dbReference type="InterPro" id="IPR015927">
    <property type="entry name" value="Peptidase_S24_S26A/B/C"/>
</dbReference>
<evidence type="ECO:0000313" key="6">
    <source>
        <dbReference type="Proteomes" id="UP000315037"/>
    </source>
</evidence>
<comment type="caution">
    <text evidence="5">The sequence shown here is derived from an EMBL/GenBank/DDBJ whole genome shotgun (WGS) entry which is preliminary data.</text>
</comment>
<evidence type="ECO:0000256" key="3">
    <source>
        <dbReference type="ARBA" id="ARBA00023163"/>
    </source>
</evidence>
<dbReference type="Gene3D" id="2.10.109.10">
    <property type="entry name" value="Umud Fragment, subunit A"/>
    <property type="match status" value="1"/>
</dbReference>
<dbReference type="SUPFAM" id="SSF51306">
    <property type="entry name" value="LexA/Signal peptidase"/>
    <property type="match status" value="1"/>
</dbReference>
<dbReference type="Proteomes" id="UP000315037">
    <property type="component" value="Unassembled WGS sequence"/>
</dbReference>
<organism evidence="5 6">
    <name type="scientific">Oecophyllibacter saccharovorans</name>
    <dbReference type="NCBI Taxonomy" id="2558360"/>
    <lineage>
        <taxon>Bacteria</taxon>
        <taxon>Pseudomonadati</taxon>
        <taxon>Pseudomonadota</taxon>
        <taxon>Alphaproteobacteria</taxon>
        <taxon>Acetobacterales</taxon>
        <taxon>Acetobacteraceae</taxon>
        <taxon>Oecophyllibacter</taxon>
    </lineage>
</organism>
<keyword evidence="3" id="KW-0804">Transcription</keyword>
<dbReference type="Pfam" id="PF00717">
    <property type="entry name" value="Peptidase_S24"/>
    <property type="match status" value="1"/>
</dbReference>